<accession>A0A5M3T6Y3</accession>
<dbReference type="Proteomes" id="UP000326169">
    <property type="component" value="Unassembled WGS sequence"/>
</dbReference>
<evidence type="ECO:0000313" key="3">
    <source>
        <dbReference type="Proteomes" id="UP000326169"/>
    </source>
</evidence>
<feature type="coiled-coil region" evidence="1">
    <location>
        <begin position="123"/>
        <end position="220"/>
    </location>
</feature>
<organism evidence="2 3">
    <name type="scientific">Limnospira platensis NIES-46</name>
    <dbReference type="NCBI Taxonomy" id="1236695"/>
    <lineage>
        <taxon>Bacteria</taxon>
        <taxon>Bacillati</taxon>
        <taxon>Cyanobacteriota</taxon>
        <taxon>Cyanophyceae</taxon>
        <taxon>Oscillatoriophycideae</taxon>
        <taxon>Oscillatoriales</taxon>
        <taxon>Sirenicapillariaceae</taxon>
        <taxon>Limnospira</taxon>
    </lineage>
</organism>
<evidence type="ECO:0000256" key="1">
    <source>
        <dbReference type="SAM" id="Coils"/>
    </source>
</evidence>
<protein>
    <submittedName>
        <fullName evidence="2">Uncharacterized protein</fullName>
    </submittedName>
</protein>
<dbReference type="GeneID" id="301682678"/>
<sequence>MLYHIPQAKLTTSPPVVLEILKESKGLDRARHKCTDYDCLLKRNRLSGECYRIFKNQTNDMLMGVVRNYLREIKRGDNGTIPNYQDEIRREKLQLFNTIVDDIYTQINRVMDLQNPNYLESRKGRVEEEIRKLSENINDAKRLLIKSLSKNLQNIKSLEEQKGMIECSILRLEIEIDDSQGFEYHNYQLQQLYARNEGRKQRLNQEVSNLQHQINVIKKICQDLDNRTNDKIHIWNEKRQDKIREKQQLSAQISGKIQEVKNQVMKGLNELQELVQQEGSLAGSIPNNLHGLLGDIGIKWGGCLREYENSNHPR</sequence>
<name>A0A5M3T6Y3_LIMPL</name>
<reference evidence="2 3" key="1">
    <citation type="journal article" date="2019" name="J Genomics">
        <title>The Draft Genome of a Hydrogen-producing Cyanobacterium, Arthrospira platensis NIES-46.</title>
        <authorList>
            <person name="Suzuki S."/>
            <person name="Yamaguchi H."/>
            <person name="Kawachi M."/>
        </authorList>
    </citation>
    <scope>NUCLEOTIDE SEQUENCE [LARGE SCALE GENOMIC DNA]</scope>
    <source>
        <strain evidence="2 3">NIES-46</strain>
    </source>
</reference>
<dbReference type="RefSeq" id="WP_152088498.1">
    <property type="nucleotide sequence ID" value="NZ_BIMW01000078.1"/>
</dbReference>
<keyword evidence="1" id="KW-0175">Coiled coil</keyword>
<gene>
    <name evidence="2" type="ORF">NIES46_18200</name>
</gene>
<proteinExistence type="predicted"/>
<comment type="caution">
    <text evidence="2">The sequence shown here is derived from an EMBL/GenBank/DDBJ whole genome shotgun (WGS) entry which is preliminary data.</text>
</comment>
<evidence type="ECO:0000313" key="2">
    <source>
        <dbReference type="EMBL" id="GCE93768.1"/>
    </source>
</evidence>
<dbReference type="EMBL" id="BIMW01000078">
    <property type="protein sequence ID" value="GCE93768.1"/>
    <property type="molecule type" value="Genomic_DNA"/>
</dbReference>
<keyword evidence="3" id="KW-1185">Reference proteome</keyword>